<feature type="transmembrane region" description="Helical" evidence="6">
    <location>
        <begin position="26"/>
        <end position="52"/>
    </location>
</feature>
<organism evidence="7 8">
    <name type="scientific">Oopsacas minuta</name>
    <dbReference type="NCBI Taxonomy" id="111878"/>
    <lineage>
        <taxon>Eukaryota</taxon>
        <taxon>Metazoa</taxon>
        <taxon>Porifera</taxon>
        <taxon>Hexactinellida</taxon>
        <taxon>Hexasterophora</taxon>
        <taxon>Lyssacinosida</taxon>
        <taxon>Leucopsacidae</taxon>
        <taxon>Oopsacas</taxon>
    </lineage>
</organism>
<name>A0AAV7JAR4_9METZ</name>
<feature type="transmembrane region" description="Helical" evidence="6">
    <location>
        <begin position="193"/>
        <end position="218"/>
    </location>
</feature>
<dbReference type="AlphaFoldDB" id="A0AAV7JAR4"/>
<evidence type="ECO:0000256" key="6">
    <source>
        <dbReference type="SAM" id="Phobius"/>
    </source>
</evidence>
<proteinExistence type="inferred from homology"/>
<comment type="subcellular location">
    <subcellularLocation>
        <location evidence="1">Membrane</location>
        <topology evidence="1">Multi-pass membrane protein</topology>
    </subcellularLocation>
</comment>
<comment type="similarity">
    <text evidence="5">Belongs to the TMEM179 family.</text>
</comment>
<keyword evidence="8" id="KW-1185">Reference proteome</keyword>
<evidence type="ECO:0000256" key="3">
    <source>
        <dbReference type="ARBA" id="ARBA00022989"/>
    </source>
</evidence>
<evidence type="ECO:0000256" key="1">
    <source>
        <dbReference type="ARBA" id="ARBA00004141"/>
    </source>
</evidence>
<dbReference type="Proteomes" id="UP001165289">
    <property type="component" value="Unassembled WGS sequence"/>
</dbReference>
<gene>
    <name evidence="7" type="ORF">LOD99_13061</name>
</gene>
<dbReference type="EMBL" id="JAKMXF010000365">
    <property type="protein sequence ID" value="KAI6645799.1"/>
    <property type="molecule type" value="Genomic_DNA"/>
</dbReference>
<keyword evidence="2 6" id="KW-0812">Transmembrane</keyword>
<keyword evidence="4 6" id="KW-0472">Membrane</keyword>
<evidence type="ECO:0000256" key="4">
    <source>
        <dbReference type="ARBA" id="ARBA00023136"/>
    </source>
</evidence>
<dbReference type="Pfam" id="PF26158">
    <property type="entry name" value="Claudin_TMEM179-179B"/>
    <property type="match status" value="1"/>
</dbReference>
<feature type="transmembrane region" description="Helical" evidence="6">
    <location>
        <begin position="89"/>
        <end position="108"/>
    </location>
</feature>
<evidence type="ECO:0000256" key="5">
    <source>
        <dbReference type="ARBA" id="ARBA00093776"/>
    </source>
</evidence>
<reference evidence="7 8" key="1">
    <citation type="journal article" date="2023" name="BMC Biol.">
        <title>The compact genome of the sponge Oopsacas minuta (Hexactinellida) is lacking key metazoan core genes.</title>
        <authorList>
            <person name="Santini S."/>
            <person name="Schenkelaars Q."/>
            <person name="Jourda C."/>
            <person name="Duchesne M."/>
            <person name="Belahbib H."/>
            <person name="Rocher C."/>
            <person name="Selva M."/>
            <person name="Riesgo A."/>
            <person name="Vervoort M."/>
            <person name="Leys S.P."/>
            <person name="Kodjabachian L."/>
            <person name="Le Bivic A."/>
            <person name="Borchiellini C."/>
            <person name="Claverie J.M."/>
            <person name="Renard E."/>
        </authorList>
    </citation>
    <scope>NUCLEOTIDE SEQUENCE [LARGE SCALE GENOMIC DNA]</scope>
    <source>
        <strain evidence="7">SPO-2</strain>
    </source>
</reference>
<evidence type="ECO:0000313" key="7">
    <source>
        <dbReference type="EMBL" id="KAI6645799.1"/>
    </source>
</evidence>
<evidence type="ECO:0000256" key="2">
    <source>
        <dbReference type="ARBA" id="ARBA00022692"/>
    </source>
</evidence>
<protein>
    <submittedName>
        <fullName evidence="7">Uncharacterized protein</fullName>
    </submittedName>
</protein>
<keyword evidence="3 6" id="KW-1133">Transmembrane helix</keyword>
<evidence type="ECO:0000313" key="8">
    <source>
        <dbReference type="Proteomes" id="UP001165289"/>
    </source>
</evidence>
<accession>A0AAV7JAR4</accession>
<sequence length="224" mass="24782">MDSSKLTGLEEQEQGFLLTKGRFVDIILVTIGFLTLLFSFLAFIGITSSLIVTTSASSVPHHRCILYSEGNANQTEIIFGGSGPCYTVFLAPIGSWLCIIPLIIFLVLKIWRRWKITFLVYLWTVILVLLFIYSIVAAGMVSAGEQATCSKVDNLTHPLGGKQSCSQGGAYFNVSMGADGYARFDDWVDLTEAGMWISTLLIFALLAIYIARCVIYTLRLLQRI</sequence>
<comment type="caution">
    <text evidence="7">The sequence shown here is derived from an EMBL/GenBank/DDBJ whole genome shotgun (WGS) entry which is preliminary data.</text>
</comment>
<dbReference type="InterPro" id="IPR059010">
    <property type="entry name" value="TMEM179-179B"/>
</dbReference>
<feature type="transmembrane region" description="Helical" evidence="6">
    <location>
        <begin position="120"/>
        <end position="141"/>
    </location>
</feature>